<reference evidence="3 4" key="1">
    <citation type="submission" date="2018-12" db="EMBL/GenBank/DDBJ databases">
        <title>Dyella dinghuensis sp. nov. DHOA06 and Dyella choica sp. nov. 4M-K27, isolated from forest soil.</title>
        <authorList>
            <person name="Qiu L.-H."/>
            <person name="Gao Z.-H."/>
        </authorList>
    </citation>
    <scope>NUCLEOTIDE SEQUENCE [LARGE SCALE GENOMIC DNA]</scope>
    <source>
        <strain evidence="3 4">4M-K27</strain>
    </source>
</reference>
<evidence type="ECO:0000256" key="1">
    <source>
        <dbReference type="ARBA" id="ARBA00005662"/>
    </source>
</evidence>
<comment type="caution">
    <text evidence="3">The sequence shown here is derived from an EMBL/GenBank/DDBJ whole genome shotgun (WGS) entry which is preliminary data.</text>
</comment>
<evidence type="ECO:0000313" key="3">
    <source>
        <dbReference type="EMBL" id="RUL75928.1"/>
    </source>
</evidence>
<protein>
    <submittedName>
        <fullName evidence="3">CapA family protein</fullName>
    </submittedName>
</protein>
<dbReference type="EMBL" id="RYYV01000006">
    <property type="protein sequence ID" value="RUL75928.1"/>
    <property type="molecule type" value="Genomic_DNA"/>
</dbReference>
<name>A0A432M5X6_9GAMM</name>
<dbReference type="InterPro" id="IPR052169">
    <property type="entry name" value="CW_Biosynth-Accessory"/>
</dbReference>
<dbReference type="Pfam" id="PF09587">
    <property type="entry name" value="PGA_cap"/>
    <property type="match status" value="1"/>
</dbReference>
<gene>
    <name evidence="3" type="ORF">EKH80_09380</name>
</gene>
<dbReference type="InterPro" id="IPR019079">
    <property type="entry name" value="Capsule_synth_CapA"/>
</dbReference>
<accession>A0A432M5X6</accession>
<dbReference type="PANTHER" id="PTHR33393:SF11">
    <property type="entry name" value="POLYGLUTAMINE SYNTHESIS ACCESSORY PROTEIN RV0574C-RELATED"/>
    <property type="match status" value="1"/>
</dbReference>
<dbReference type="InterPro" id="IPR029052">
    <property type="entry name" value="Metallo-depent_PP-like"/>
</dbReference>
<dbReference type="PANTHER" id="PTHR33393">
    <property type="entry name" value="POLYGLUTAMINE SYNTHESIS ACCESSORY PROTEIN RV0574C-RELATED"/>
    <property type="match status" value="1"/>
</dbReference>
<organism evidence="3 4">
    <name type="scientific">Dyella choica</name>
    <dbReference type="NCBI Taxonomy" id="1927959"/>
    <lineage>
        <taxon>Bacteria</taxon>
        <taxon>Pseudomonadati</taxon>
        <taxon>Pseudomonadota</taxon>
        <taxon>Gammaproteobacteria</taxon>
        <taxon>Lysobacterales</taxon>
        <taxon>Rhodanobacteraceae</taxon>
        <taxon>Dyella</taxon>
    </lineage>
</organism>
<dbReference type="SUPFAM" id="SSF56300">
    <property type="entry name" value="Metallo-dependent phosphatases"/>
    <property type="match status" value="1"/>
</dbReference>
<dbReference type="SMART" id="SM00854">
    <property type="entry name" value="PGA_cap"/>
    <property type="match status" value="1"/>
</dbReference>
<comment type="similarity">
    <text evidence="1">Belongs to the CapA family.</text>
</comment>
<evidence type="ECO:0000259" key="2">
    <source>
        <dbReference type="SMART" id="SM00854"/>
    </source>
</evidence>
<dbReference type="RefSeq" id="WP_126684493.1">
    <property type="nucleotide sequence ID" value="NZ_RYYV01000006.1"/>
</dbReference>
<feature type="domain" description="Capsule synthesis protein CapA" evidence="2">
    <location>
        <begin position="13"/>
        <end position="294"/>
    </location>
</feature>
<dbReference type="Proteomes" id="UP000274358">
    <property type="component" value="Unassembled WGS sequence"/>
</dbReference>
<dbReference type="CDD" id="cd07381">
    <property type="entry name" value="MPP_CapA"/>
    <property type="match status" value="1"/>
</dbReference>
<dbReference type="AlphaFoldDB" id="A0A432M5X6"/>
<dbReference type="OrthoDB" id="9810718at2"/>
<evidence type="ECO:0000313" key="4">
    <source>
        <dbReference type="Proteomes" id="UP000274358"/>
    </source>
</evidence>
<dbReference type="Gene3D" id="3.60.21.10">
    <property type="match status" value="1"/>
</dbReference>
<keyword evidence="4" id="KW-1185">Reference proteome</keyword>
<proteinExistence type="inferred from homology"/>
<sequence length="395" mass="43243">MAAPVFPDGKEISLLLCGDVMLGRGIDQILPHPSEPRLYESHMSSARDYVALAERVNGTIPMPVDGEYVWGNAAAEIGRCAPDVRIVNLETAITTNDRPEPKQINYRMHPANIGCLQAMHINCCALANNHVLDWSREGLLETLVHLDKAGIAHAGAGRTLDQAAAPAILPVADGRRVLVFGFGLPSSGIPATWAASESNPGIHLLKDFSNPSITRIADRVRAWRQPGDLLVASIHWGSNWGYDISAEQRQLAHDLIDTAGFDVIHGHSSHHPKAIEMYRGKLILYGCGDFLNDYEGIEGQEPFRSDLAVAYLVRCPAGNEDIPNLALLPYRIRKFRLQSASEAERRSLQRTLDGESRPFGVRILEQTLPWPPVSGALLAHFSLNRISDAMPGGNE</sequence>